<dbReference type="GO" id="GO:0016887">
    <property type="term" value="F:ATP hydrolysis activity"/>
    <property type="evidence" value="ECO:0007669"/>
    <property type="project" value="InterPro"/>
</dbReference>
<comment type="catalytic activity">
    <reaction evidence="15">
        <text>Ni(2+)(out) + ATP + H2O = Ni(2+)(in) + ADP + phosphate + H(+)</text>
        <dbReference type="Rhea" id="RHEA:15557"/>
        <dbReference type="ChEBI" id="CHEBI:15377"/>
        <dbReference type="ChEBI" id="CHEBI:15378"/>
        <dbReference type="ChEBI" id="CHEBI:30616"/>
        <dbReference type="ChEBI" id="CHEBI:43474"/>
        <dbReference type="ChEBI" id="CHEBI:49786"/>
        <dbReference type="ChEBI" id="CHEBI:456216"/>
        <dbReference type="EC" id="7.2.2.11"/>
    </reaction>
    <physiologicalReaction direction="left-to-right" evidence="15">
        <dbReference type="Rhea" id="RHEA:15558"/>
    </physiologicalReaction>
</comment>
<keyword evidence="8" id="KW-1278">Translocase</keyword>
<sequence length="309" mass="33997">MPLLLIKNLTVDFPLPEGTVHVLDDVSLELGEKERLALIGETGSGKTVLGHAILRLLPPGTQVRGEVWYDGCNLLSLPSTRMREFRGKEIAMVLQNPAAALNPVLTGGYQVREAIAHRWHLNGRPVRRKVAELLARVRLPERVISSYPHQFSGGMQQRLLLSLGLALEPRLLIADEPTKGLDWPLRAQVVELLREMTFGQRAFILITHDLPAARQLADRVAVLYAGQVVEYGPAEAVFSAPRHPYTSGLLDSHPARGLKPIPGAAPAFTALPPGCRFQPRCCRARAICAREVPPLAEVAPGYRVRCYCC</sequence>
<keyword evidence="4" id="KW-1003">Cell membrane</keyword>
<dbReference type="GO" id="GO:0005524">
    <property type="term" value="F:ATP binding"/>
    <property type="evidence" value="ECO:0007669"/>
    <property type="project" value="UniProtKB-KW"/>
</dbReference>
<keyword evidence="18" id="KW-1185">Reference proteome</keyword>
<keyword evidence="3" id="KW-0813">Transport</keyword>
<feature type="domain" description="ABC transporter" evidence="16">
    <location>
        <begin position="4"/>
        <end position="250"/>
    </location>
</feature>
<dbReference type="Proteomes" id="UP000009229">
    <property type="component" value="Chromosome"/>
</dbReference>
<dbReference type="InterPro" id="IPR003593">
    <property type="entry name" value="AAA+_ATPase"/>
</dbReference>
<dbReference type="PROSITE" id="PS50893">
    <property type="entry name" value="ABC_TRANSPORTER_2"/>
    <property type="match status" value="1"/>
</dbReference>
<comment type="similarity">
    <text evidence="2">Belongs to the ABC transporter superfamily.</text>
</comment>
<evidence type="ECO:0000256" key="5">
    <source>
        <dbReference type="ARBA" id="ARBA00022596"/>
    </source>
</evidence>
<evidence type="ECO:0000256" key="6">
    <source>
        <dbReference type="ARBA" id="ARBA00022741"/>
    </source>
</evidence>
<dbReference type="PROSITE" id="PS00211">
    <property type="entry name" value="ABC_TRANSPORTER_1"/>
    <property type="match status" value="1"/>
</dbReference>
<name>A0AAU8PBP1_DESK7</name>
<evidence type="ECO:0000256" key="11">
    <source>
        <dbReference type="ARBA" id="ARBA00023136"/>
    </source>
</evidence>
<dbReference type="InterPro" id="IPR027417">
    <property type="entry name" value="P-loop_NTPase"/>
</dbReference>
<evidence type="ECO:0000256" key="13">
    <source>
        <dbReference type="ARBA" id="ARBA00039098"/>
    </source>
</evidence>
<dbReference type="PANTHER" id="PTHR43297:SF13">
    <property type="entry name" value="NICKEL ABC TRANSPORTER, ATP-BINDING PROTEIN"/>
    <property type="match status" value="1"/>
</dbReference>
<protein>
    <recommendedName>
        <fullName evidence="14">Nickel import system ATP-binding protein NikD</fullName>
        <ecNumber evidence="13">7.2.2.11</ecNumber>
    </recommendedName>
</protein>
<dbReference type="KEGG" id="dku:Desku_2001"/>
<evidence type="ECO:0000256" key="8">
    <source>
        <dbReference type="ARBA" id="ARBA00022967"/>
    </source>
</evidence>
<keyword evidence="10" id="KW-0921">Nickel transport</keyword>
<proteinExistence type="inferred from homology"/>
<comment type="subunit">
    <text evidence="12">The complex is composed of two ATP-binding proteins (NikD and NikE), two transmembrane proteins (NikB and NikC) and a solute-binding protein (NikA).</text>
</comment>
<dbReference type="Pfam" id="PF00005">
    <property type="entry name" value="ABC_tran"/>
    <property type="match status" value="1"/>
</dbReference>
<dbReference type="Gene3D" id="3.40.50.300">
    <property type="entry name" value="P-loop containing nucleotide triphosphate hydrolases"/>
    <property type="match status" value="1"/>
</dbReference>
<evidence type="ECO:0000313" key="18">
    <source>
        <dbReference type="Proteomes" id="UP000009229"/>
    </source>
</evidence>
<dbReference type="SUPFAM" id="SSF52540">
    <property type="entry name" value="P-loop containing nucleoside triphosphate hydrolases"/>
    <property type="match status" value="1"/>
</dbReference>
<accession>A0AAU8PBP1</accession>
<evidence type="ECO:0000259" key="16">
    <source>
        <dbReference type="PROSITE" id="PS50893"/>
    </source>
</evidence>
<evidence type="ECO:0000256" key="3">
    <source>
        <dbReference type="ARBA" id="ARBA00022448"/>
    </source>
</evidence>
<keyword evidence="17" id="KW-0378">Hydrolase</keyword>
<comment type="subcellular location">
    <subcellularLocation>
        <location evidence="1">Cell membrane</location>
        <topology evidence="1">Peripheral membrane protein</topology>
    </subcellularLocation>
</comment>
<keyword evidence="5" id="KW-0533">Nickel</keyword>
<dbReference type="InterPro" id="IPR017871">
    <property type="entry name" value="ABC_transporter-like_CS"/>
</dbReference>
<gene>
    <name evidence="17" type="ordered locus">Desku_2001</name>
</gene>
<keyword evidence="6" id="KW-0547">Nucleotide-binding</keyword>
<dbReference type="InterPro" id="IPR013563">
    <property type="entry name" value="Oligopep_ABC_C"/>
</dbReference>
<keyword evidence="11" id="KW-0472">Membrane</keyword>
<dbReference type="GO" id="GO:0015833">
    <property type="term" value="P:peptide transport"/>
    <property type="evidence" value="ECO:0007669"/>
    <property type="project" value="InterPro"/>
</dbReference>
<dbReference type="SMART" id="SM00382">
    <property type="entry name" value="AAA"/>
    <property type="match status" value="1"/>
</dbReference>
<evidence type="ECO:0000256" key="10">
    <source>
        <dbReference type="ARBA" id="ARBA00023112"/>
    </source>
</evidence>
<dbReference type="Pfam" id="PF08352">
    <property type="entry name" value="oligo_HPY"/>
    <property type="match status" value="1"/>
</dbReference>
<dbReference type="GO" id="GO:0015413">
    <property type="term" value="F:ABC-type nickel transporter activity"/>
    <property type="evidence" value="ECO:0007669"/>
    <property type="project" value="UniProtKB-EC"/>
</dbReference>
<evidence type="ECO:0000256" key="7">
    <source>
        <dbReference type="ARBA" id="ARBA00022840"/>
    </source>
</evidence>
<evidence type="ECO:0000256" key="4">
    <source>
        <dbReference type="ARBA" id="ARBA00022475"/>
    </source>
</evidence>
<dbReference type="CDD" id="cd03257">
    <property type="entry name" value="ABC_NikE_OppD_transporters"/>
    <property type="match status" value="1"/>
</dbReference>
<evidence type="ECO:0000256" key="14">
    <source>
        <dbReference type="ARBA" id="ARBA00044143"/>
    </source>
</evidence>
<evidence type="ECO:0000256" key="12">
    <source>
        <dbReference type="ARBA" id="ARBA00038669"/>
    </source>
</evidence>
<dbReference type="EMBL" id="CP002770">
    <property type="protein sequence ID" value="AEG15557.1"/>
    <property type="molecule type" value="Genomic_DNA"/>
</dbReference>
<organism evidence="17 18">
    <name type="scientific">Desulfofundulus kuznetsovii (strain DSM 6115 / VKM B-1805 / 17)</name>
    <name type="common">Desulfotomaculum kuznetsovii</name>
    <dbReference type="NCBI Taxonomy" id="760568"/>
    <lineage>
        <taxon>Bacteria</taxon>
        <taxon>Bacillati</taxon>
        <taxon>Bacillota</taxon>
        <taxon>Clostridia</taxon>
        <taxon>Eubacteriales</taxon>
        <taxon>Peptococcaceae</taxon>
        <taxon>Desulfofundulus</taxon>
    </lineage>
</organism>
<reference evidence="18" key="1">
    <citation type="submission" date="2011-05" db="EMBL/GenBank/DDBJ databases">
        <title>Complete sequence of Desulfotomaculum kuznetsovii DSM 6115.</title>
        <authorList>
            <person name="Lucas S."/>
            <person name="Han J."/>
            <person name="Lapidus A."/>
            <person name="Cheng J.-F."/>
            <person name="Goodwin L."/>
            <person name="Pitluck S."/>
            <person name="Peters L."/>
            <person name="Mikhailova N."/>
            <person name="Lu M."/>
            <person name="Saunders E."/>
            <person name="Han C."/>
            <person name="Tapia R."/>
            <person name="Land M."/>
            <person name="Hauser L."/>
            <person name="Kyrpides N."/>
            <person name="Ivanova N."/>
            <person name="Pagani I."/>
            <person name="Nazina T."/>
            <person name="Ivanova A."/>
            <person name="Parshina S."/>
            <person name="Kuever J."/>
            <person name="Muyzer G."/>
            <person name="Plugge C."/>
            <person name="Stams A."/>
            <person name="Woyke T."/>
        </authorList>
    </citation>
    <scope>NUCLEOTIDE SEQUENCE [LARGE SCALE GENOMIC DNA]</scope>
    <source>
        <strain evidence="18">DSM 6115 / VKM B-1805 / 17</strain>
    </source>
</reference>
<dbReference type="PANTHER" id="PTHR43297">
    <property type="entry name" value="OLIGOPEPTIDE TRANSPORT ATP-BINDING PROTEIN APPD"/>
    <property type="match status" value="1"/>
</dbReference>
<dbReference type="InterPro" id="IPR003439">
    <property type="entry name" value="ABC_transporter-like_ATP-bd"/>
</dbReference>
<dbReference type="InterPro" id="IPR050388">
    <property type="entry name" value="ABC_Ni/Peptide_Import"/>
</dbReference>
<dbReference type="GO" id="GO:0005886">
    <property type="term" value="C:plasma membrane"/>
    <property type="evidence" value="ECO:0007669"/>
    <property type="project" value="UniProtKB-SubCell"/>
</dbReference>
<dbReference type="EC" id="7.2.2.11" evidence="13"/>
<evidence type="ECO:0000256" key="15">
    <source>
        <dbReference type="ARBA" id="ARBA00048610"/>
    </source>
</evidence>
<evidence type="ECO:0000313" key="17">
    <source>
        <dbReference type="EMBL" id="AEG15557.1"/>
    </source>
</evidence>
<evidence type="ECO:0000256" key="2">
    <source>
        <dbReference type="ARBA" id="ARBA00005417"/>
    </source>
</evidence>
<evidence type="ECO:0000256" key="1">
    <source>
        <dbReference type="ARBA" id="ARBA00004202"/>
    </source>
</evidence>
<dbReference type="AlphaFoldDB" id="A0AAU8PBP1"/>
<keyword evidence="7" id="KW-0067">ATP-binding</keyword>
<dbReference type="NCBIfam" id="TIGR01727">
    <property type="entry name" value="oligo_HPY"/>
    <property type="match status" value="1"/>
</dbReference>
<evidence type="ECO:0000256" key="9">
    <source>
        <dbReference type="ARBA" id="ARBA00023065"/>
    </source>
</evidence>
<keyword evidence="9" id="KW-0406">Ion transport</keyword>